<accession>A0A4S4KYY0</accession>
<dbReference type="InterPro" id="IPR037185">
    <property type="entry name" value="EmrE-like"/>
</dbReference>
<dbReference type="GO" id="GO:0016020">
    <property type="term" value="C:membrane"/>
    <property type="evidence" value="ECO:0007669"/>
    <property type="project" value="UniProtKB-SubCell"/>
</dbReference>
<feature type="compositionally biased region" description="Basic and acidic residues" evidence="5">
    <location>
        <begin position="23"/>
        <end position="36"/>
    </location>
</feature>
<feature type="transmembrane region" description="Helical" evidence="6">
    <location>
        <begin position="301"/>
        <end position="319"/>
    </location>
</feature>
<keyword evidence="8" id="KW-1185">Reference proteome</keyword>
<keyword evidence="3 6" id="KW-1133">Transmembrane helix</keyword>
<keyword evidence="4 6" id="KW-0472">Membrane</keyword>
<evidence type="ECO:0000313" key="7">
    <source>
        <dbReference type="EMBL" id="THH03428.1"/>
    </source>
</evidence>
<reference evidence="7 8" key="1">
    <citation type="submission" date="2019-02" db="EMBL/GenBank/DDBJ databases">
        <title>Genome sequencing of the rare red list fungi Phellinidium pouzarii.</title>
        <authorList>
            <person name="Buettner E."/>
            <person name="Kellner H."/>
        </authorList>
    </citation>
    <scope>NUCLEOTIDE SEQUENCE [LARGE SCALE GENOMIC DNA]</scope>
    <source>
        <strain evidence="7 8">DSM 108285</strain>
    </source>
</reference>
<keyword evidence="2 6" id="KW-0812">Transmembrane</keyword>
<dbReference type="PANTHER" id="PTHR22911">
    <property type="entry name" value="ACYL-MALONYL CONDENSING ENZYME-RELATED"/>
    <property type="match status" value="1"/>
</dbReference>
<feature type="transmembrane region" description="Helical" evidence="6">
    <location>
        <begin position="278"/>
        <end position="295"/>
    </location>
</feature>
<gene>
    <name evidence="7" type="ORF">EW145_g6261</name>
</gene>
<evidence type="ECO:0000256" key="5">
    <source>
        <dbReference type="SAM" id="MobiDB-lite"/>
    </source>
</evidence>
<dbReference type="PANTHER" id="PTHR22911:SF6">
    <property type="entry name" value="SOLUTE CARRIER FAMILY 35 MEMBER G1"/>
    <property type="match status" value="1"/>
</dbReference>
<evidence type="ECO:0000256" key="2">
    <source>
        <dbReference type="ARBA" id="ARBA00022692"/>
    </source>
</evidence>
<evidence type="ECO:0000256" key="1">
    <source>
        <dbReference type="ARBA" id="ARBA00004141"/>
    </source>
</evidence>
<proteinExistence type="predicted"/>
<evidence type="ECO:0000256" key="3">
    <source>
        <dbReference type="ARBA" id="ARBA00022989"/>
    </source>
</evidence>
<protein>
    <recommendedName>
        <fullName evidence="9">EamA domain-containing protein</fullName>
    </recommendedName>
</protein>
<name>A0A4S4KYY0_9AGAM</name>
<comment type="subcellular location">
    <subcellularLocation>
        <location evidence="1">Membrane</location>
        <topology evidence="1">Multi-pass membrane protein</topology>
    </subcellularLocation>
</comment>
<organism evidence="7 8">
    <name type="scientific">Phellinidium pouzarii</name>
    <dbReference type="NCBI Taxonomy" id="167371"/>
    <lineage>
        <taxon>Eukaryota</taxon>
        <taxon>Fungi</taxon>
        <taxon>Dikarya</taxon>
        <taxon>Basidiomycota</taxon>
        <taxon>Agaricomycotina</taxon>
        <taxon>Agaricomycetes</taxon>
        <taxon>Hymenochaetales</taxon>
        <taxon>Hymenochaetaceae</taxon>
        <taxon>Phellinidium</taxon>
    </lineage>
</organism>
<sequence>MLYSGHPTDASSRSNADYSPLRPSEDSNSSEHDDTRNAGSPRSLNHYERAAVDSGVDYDLEQPFLASDESPGLRGFHSLLLRLQCIPFVERNTGLLLVAFSQLFFALMHTSVKILNGLDPPISALEYLSLSDATVLTFLSPLSTALAGQFFLNEGFSQKEAAAGGVVLIARPQALFGETSNNISDDEVTSSQRLIAVGVALVGVLGATGVYTLLRAIGKRIHPLHSLMYFSSHCVLASVIGYTFYRLNLRIHLKQPFIDIDVFLTMGLQREAAGRGTLAIYIQIIFASILEQIFFHTVPSVLSVVGTLIILGSAIFVALTKKSEQPRPVETVDSGVESASVQAVSVELERSRLDAAG</sequence>
<dbReference type="SUPFAM" id="SSF103481">
    <property type="entry name" value="Multidrug resistance efflux transporter EmrE"/>
    <property type="match status" value="2"/>
</dbReference>
<dbReference type="OrthoDB" id="306876at2759"/>
<feature type="region of interest" description="Disordered" evidence="5">
    <location>
        <begin position="1"/>
        <end position="44"/>
    </location>
</feature>
<evidence type="ECO:0000256" key="6">
    <source>
        <dbReference type="SAM" id="Phobius"/>
    </source>
</evidence>
<evidence type="ECO:0000313" key="8">
    <source>
        <dbReference type="Proteomes" id="UP000308199"/>
    </source>
</evidence>
<feature type="transmembrane region" description="Helical" evidence="6">
    <location>
        <begin position="226"/>
        <end position="245"/>
    </location>
</feature>
<dbReference type="AlphaFoldDB" id="A0A4S4KYY0"/>
<dbReference type="EMBL" id="SGPK01000455">
    <property type="protein sequence ID" value="THH03428.1"/>
    <property type="molecule type" value="Genomic_DNA"/>
</dbReference>
<feature type="transmembrane region" description="Helical" evidence="6">
    <location>
        <begin position="194"/>
        <end position="214"/>
    </location>
</feature>
<comment type="caution">
    <text evidence="7">The sequence shown here is derived from an EMBL/GenBank/DDBJ whole genome shotgun (WGS) entry which is preliminary data.</text>
</comment>
<evidence type="ECO:0008006" key="9">
    <source>
        <dbReference type="Google" id="ProtNLM"/>
    </source>
</evidence>
<evidence type="ECO:0000256" key="4">
    <source>
        <dbReference type="ARBA" id="ARBA00023136"/>
    </source>
</evidence>
<dbReference type="Proteomes" id="UP000308199">
    <property type="component" value="Unassembled WGS sequence"/>
</dbReference>